<dbReference type="EMBL" id="LNQE01000309">
    <property type="protein sequence ID" value="KUG27613.1"/>
    <property type="molecule type" value="Genomic_DNA"/>
</dbReference>
<accession>A0A0W8G3E5</accession>
<proteinExistence type="predicted"/>
<comment type="caution">
    <text evidence="1">The sequence shown here is derived from an EMBL/GenBank/DDBJ whole genome shotgun (WGS) entry which is preliminary data.</text>
</comment>
<gene>
    <name evidence="1" type="ORF">ASZ90_002532</name>
</gene>
<dbReference type="AlphaFoldDB" id="A0A0W8G3E5"/>
<name>A0A0W8G3E5_9ZZZZ</name>
<evidence type="ECO:0000313" key="1">
    <source>
        <dbReference type="EMBL" id="KUG27613.1"/>
    </source>
</evidence>
<protein>
    <submittedName>
        <fullName evidence="1">Uncharacterized protein</fullName>
    </submittedName>
</protein>
<reference evidence="1" key="1">
    <citation type="journal article" date="2015" name="Proc. Natl. Acad. Sci. U.S.A.">
        <title>Networks of energetic and metabolic interactions define dynamics in microbial communities.</title>
        <authorList>
            <person name="Embree M."/>
            <person name="Liu J.K."/>
            <person name="Al-Bassam M.M."/>
            <person name="Zengler K."/>
        </authorList>
    </citation>
    <scope>NUCLEOTIDE SEQUENCE</scope>
</reference>
<sequence length="44" mass="4697">MGNPINITSIANGCRDVRSTPPTVRRLGASPLCKPLCALFNDRA</sequence>
<organism evidence="1">
    <name type="scientific">hydrocarbon metagenome</name>
    <dbReference type="NCBI Taxonomy" id="938273"/>
    <lineage>
        <taxon>unclassified sequences</taxon>
        <taxon>metagenomes</taxon>
        <taxon>ecological metagenomes</taxon>
    </lineage>
</organism>